<gene>
    <name evidence="10" type="ORF">SAMN05192589_113151</name>
</gene>
<dbReference type="InterPro" id="IPR045851">
    <property type="entry name" value="AMP-bd_C_sf"/>
</dbReference>
<keyword evidence="6 8" id="KW-0998">Cell outer membrane</keyword>
<dbReference type="InterPro" id="IPR003282">
    <property type="entry name" value="T3SS_SctJ"/>
</dbReference>
<evidence type="ECO:0000256" key="1">
    <source>
        <dbReference type="ARBA" id="ARBA00004459"/>
    </source>
</evidence>
<protein>
    <recommendedName>
        <fullName evidence="8">Lipoprotein</fullName>
    </recommendedName>
</protein>
<evidence type="ECO:0000256" key="4">
    <source>
        <dbReference type="ARBA" id="ARBA00023136"/>
    </source>
</evidence>
<dbReference type="Gene3D" id="3.30.70.1530">
    <property type="entry name" value="Hypothetical protein rpa1041"/>
    <property type="match status" value="1"/>
</dbReference>
<dbReference type="InterPro" id="IPR006182">
    <property type="entry name" value="FliF_N_dom"/>
</dbReference>
<name>A0A1G7B243_9BURK</name>
<keyword evidence="8" id="KW-0812">Transmembrane</keyword>
<dbReference type="GO" id="GO:0009306">
    <property type="term" value="P:protein secretion"/>
    <property type="evidence" value="ECO:0007669"/>
    <property type="project" value="InterPro"/>
</dbReference>
<dbReference type="STRING" id="187868.SAMN05192589_113151"/>
<dbReference type="GO" id="GO:0009279">
    <property type="term" value="C:cell outer membrane"/>
    <property type="evidence" value="ECO:0007669"/>
    <property type="project" value="UniProtKB-SubCell"/>
</dbReference>
<dbReference type="AlphaFoldDB" id="A0A1G7B243"/>
<dbReference type="Gene3D" id="3.30.300.30">
    <property type="match status" value="1"/>
</dbReference>
<keyword evidence="3 8" id="KW-0732">Signal</keyword>
<comment type="similarity">
    <text evidence="2 8">Belongs to the YscJ lipoprotein family.</text>
</comment>
<evidence type="ECO:0000259" key="9">
    <source>
        <dbReference type="Pfam" id="PF01514"/>
    </source>
</evidence>
<keyword evidence="5 8" id="KW-0564">Palmitate</keyword>
<dbReference type="Proteomes" id="UP000198781">
    <property type="component" value="Unassembled WGS sequence"/>
</dbReference>
<keyword evidence="11" id="KW-1185">Reference proteome</keyword>
<evidence type="ECO:0000256" key="5">
    <source>
        <dbReference type="ARBA" id="ARBA00023139"/>
    </source>
</evidence>
<keyword evidence="4 8" id="KW-0472">Membrane</keyword>
<dbReference type="Pfam" id="PF01514">
    <property type="entry name" value="YscJ_FliF"/>
    <property type="match status" value="1"/>
</dbReference>
<dbReference type="PANTHER" id="PTHR30046:SF2">
    <property type="entry name" value="YOP PROTEINS TRANSLOCATION LIPOPROTEIN J"/>
    <property type="match status" value="1"/>
</dbReference>
<organism evidence="10 11">
    <name type="scientific">Paracidovorax valerianellae</name>
    <dbReference type="NCBI Taxonomy" id="187868"/>
    <lineage>
        <taxon>Bacteria</taxon>
        <taxon>Pseudomonadati</taxon>
        <taxon>Pseudomonadota</taxon>
        <taxon>Betaproteobacteria</taxon>
        <taxon>Burkholderiales</taxon>
        <taxon>Comamonadaceae</taxon>
        <taxon>Paracidovorax</taxon>
    </lineage>
</organism>
<feature type="transmembrane region" description="Helical" evidence="8">
    <location>
        <begin position="218"/>
        <end position="239"/>
    </location>
</feature>
<evidence type="ECO:0000256" key="8">
    <source>
        <dbReference type="RuleBase" id="RU364102"/>
    </source>
</evidence>
<dbReference type="PANTHER" id="PTHR30046">
    <property type="entry name" value="FLAGELLAR M-RING PROTEIN"/>
    <property type="match status" value="1"/>
</dbReference>
<reference evidence="10 11" key="1">
    <citation type="submission" date="2016-10" db="EMBL/GenBank/DDBJ databases">
        <authorList>
            <person name="de Groot N.N."/>
        </authorList>
    </citation>
    <scope>NUCLEOTIDE SEQUENCE [LARGE SCALE GENOMIC DNA]</scope>
    <source>
        <strain evidence="10 11">DSM 16619</strain>
    </source>
</reference>
<dbReference type="RefSeq" id="WP_092745238.1">
    <property type="nucleotide sequence ID" value="NZ_FMZC01000013.1"/>
</dbReference>
<evidence type="ECO:0000313" key="11">
    <source>
        <dbReference type="Proteomes" id="UP000198781"/>
    </source>
</evidence>
<sequence length="280" mass="29719">MAPSLCFRAATYRQFARRALVPLLLLLALAGCKTDLYTKQTESDANDMVAALLESGVQVNKATPDAGKTWNIQVEQDDVVRSLTVLRSYGLPRERHVTLGEMFKKEGLISTPTEERVRFIYGVAQQLEATLSQIDGVVTARVHIVLPNNDPLAATVKPASASVFIKYRESANLAGLVAGIKNMVARSVEGLSYENVTVTLVPGMPLSPAVAKAESDNVLWIALAAVLALLAIAGGWLAWKRPAWLPAPLRRKAPATAQSADAAVIAPATKVAGATAGAPA</sequence>
<evidence type="ECO:0000256" key="3">
    <source>
        <dbReference type="ARBA" id="ARBA00022729"/>
    </source>
</evidence>
<dbReference type="InterPro" id="IPR043427">
    <property type="entry name" value="YscJ/FliF"/>
</dbReference>
<dbReference type="PRINTS" id="PR01338">
    <property type="entry name" value="TYPE3OMKPROT"/>
</dbReference>
<dbReference type="OrthoDB" id="115186at2"/>
<dbReference type="EMBL" id="FMZC01000013">
    <property type="protein sequence ID" value="SDE21194.1"/>
    <property type="molecule type" value="Genomic_DNA"/>
</dbReference>
<evidence type="ECO:0000256" key="6">
    <source>
        <dbReference type="ARBA" id="ARBA00023237"/>
    </source>
</evidence>
<evidence type="ECO:0000256" key="2">
    <source>
        <dbReference type="ARBA" id="ARBA00009509"/>
    </source>
</evidence>
<keyword evidence="7 8" id="KW-0449">Lipoprotein</keyword>
<dbReference type="NCBIfam" id="TIGR02544">
    <property type="entry name" value="III_secr_YscJ"/>
    <property type="match status" value="1"/>
</dbReference>
<evidence type="ECO:0000256" key="7">
    <source>
        <dbReference type="ARBA" id="ARBA00023288"/>
    </source>
</evidence>
<comment type="subcellular location">
    <subcellularLocation>
        <location evidence="1">Cell outer membrane</location>
        <topology evidence="1">Lipid-anchor</topology>
    </subcellularLocation>
</comment>
<keyword evidence="8" id="KW-1133">Transmembrane helix</keyword>
<feature type="domain" description="Flagellar M-ring N-terminal" evidence="9">
    <location>
        <begin position="35"/>
        <end position="199"/>
    </location>
</feature>
<evidence type="ECO:0000313" key="10">
    <source>
        <dbReference type="EMBL" id="SDE21194.1"/>
    </source>
</evidence>
<accession>A0A1G7B243</accession>
<proteinExistence type="inferred from homology"/>